<evidence type="ECO:0000313" key="1">
    <source>
        <dbReference type="EMBL" id="PPJ61429.1"/>
    </source>
</evidence>
<protein>
    <submittedName>
        <fullName evidence="1">Uncharacterized protein</fullName>
    </submittedName>
</protein>
<sequence>MKEFIRCTRYRIAHMLLGEEEVPEKGFKITTWVGERGQHYVEVASKNPLNKEELRRFYSAISDLTGWKDTREVVVGIGKWGLENHSTMRYDDYAETER</sequence>
<keyword evidence="2" id="KW-1185">Reference proteome</keyword>
<dbReference type="Proteomes" id="UP000239589">
    <property type="component" value="Unassembled WGS sequence"/>
</dbReference>
<evidence type="ECO:0000313" key="2">
    <source>
        <dbReference type="Proteomes" id="UP000239589"/>
    </source>
</evidence>
<reference evidence="1 2" key="1">
    <citation type="submission" date="2018-02" db="EMBL/GenBank/DDBJ databases">
        <title>Discovery of a pederin family compound in a non-symbiotic bloom-forming cyanobacterium.</title>
        <authorList>
            <person name="Kust A."/>
            <person name="Mares J."/>
            <person name="Jokela J."/>
            <person name="Urajova P."/>
            <person name="Hajek J."/>
            <person name="Saurav K."/>
            <person name="Voracova K."/>
            <person name="Fewer D.P."/>
            <person name="Haapaniemi E."/>
            <person name="Permi P."/>
            <person name="Rehakova K."/>
            <person name="Sivonen K."/>
            <person name="Hrouzek P."/>
        </authorList>
    </citation>
    <scope>NUCLEOTIDE SEQUENCE [LARGE SCALE GENOMIC DNA]</scope>
    <source>
        <strain evidence="1 2">CHARLIE-1</strain>
    </source>
</reference>
<name>A0A2S6CNZ0_9CYAN</name>
<dbReference type="AlphaFoldDB" id="A0A2S6CNZ0"/>
<dbReference type="EMBL" id="PGEM01000239">
    <property type="protein sequence ID" value="PPJ61429.1"/>
    <property type="molecule type" value="Genomic_DNA"/>
</dbReference>
<comment type="caution">
    <text evidence="1">The sequence shown here is derived from an EMBL/GenBank/DDBJ whole genome shotgun (WGS) entry which is preliminary data.</text>
</comment>
<proteinExistence type="predicted"/>
<accession>A0A2S6CNZ0</accession>
<organism evidence="1 2">
    <name type="scientific">Cuspidothrix issatschenkoi CHARLIE-1</name>
    <dbReference type="NCBI Taxonomy" id="2052836"/>
    <lineage>
        <taxon>Bacteria</taxon>
        <taxon>Bacillati</taxon>
        <taxon>Cyanobacteriota</taxon>
        <taxon>Cyanophyceae</taxon>
        <taxon>Nostocales</taxon>
        <taxon>Aphanizomenonaceae</taxon>
        <taxon>Cuspidothrix</taxon>
    </lineage>
</organism>
<gene>
    <name evidence="1" type="ORF">CUN59_20975</name>
</gene>